<gene>
    <name evidence="1" type="ORF">GCM10011487_52090</name>
</gene>
<accession>A0A829YJ54</accession>
<dbReference type="SUPFAM" id="SSF82171">
    <property type="entry name" value="DPP6 N-terminal domain-like"/>
    <property type="match status" value="1"/>
</dbReference>
<evidence type="ECO:0000313" key="1">
    <source>
        <dbReference type="EMBL" id="GFE83209.1"/>
    </source>
</evidence>
<evidence type="ECO:0000313" key="2">
    <source>
        <dbReference type="Proteomes" id="UP000445000"/>
    </source>
</evidence>
<sequence length="771" mass="81066">MIENTAVLRRILGAFAILLLLAGCGGGGGGGGGDGSSNGRHSISLSTGSLSFSGVQYTTIPAQTVTATFKGDGVAVGTLPGQVPVSWLQVLSTGTSGNQATFSVQVTPGGLPVGTHTSTLRFLSGAADGSSVVHRDLTVTLNLREGFKATAAADMRFTATEAGPYTPADGVNIQITGENVAWSIEDPPAWLQFSATSGNARGSINVRPNMTGLAAGYYQQIFRIRDSVSGGSWGMFASVQVNEPQLTLSSTQFDILLNAQTPLSALQYNLAVSDTALGQNIPKAISWGASSNSPLLTVTPTTGSTAGAPTTLTVDLDRDQLNALRSGAYLPTATINTYTYLRFNLDVRLPRANTIDPYFVTAGTPATVTLLGENLIQEDLALLRMNGQPLSALGASATLTNEREISLTLPALAANDYEVSFHNELGLSRSAAALKVVVAQPTPGAGDIVTTGNRVKLLFDPTRTRLYGVDVLHDEIERYQWNGTQWVTLSSVSIPRLADAALLRDGRHLVASTTALLWKVDLDSGVATTMSATADPTCINTRGHTVAAPATGSLFADARVGCTTSSDVKELDLLSNVLADPLAPETSYMDWLFDTSTLATSGNGRVLAIGSTRTSGGHYGLFDVINRTFIDRGDSFRYNYYYYYRLDLDRTGTRVLINNYTVRDRTGADIGQLPANEAATLSADGTRAYAYIHGAGGTGHVAIFDITTPVGALNVFPQVGADIAVPSDMGAPDTTSLNFPTGYDSFGMTLSPDEQLLFIGGSARIVAIDLP</sequence>
<keyword evidence="2" id="KW-1185">Reference proteome</keyword>
<dbReference type="Proteomes" id="UP000445000">
    <property type="component" value="Unassembled WGS sequence"/>
</dbReference>
<dbReference type="EMBL" id="BLJN01000005">
    <property type="protein sequence ID" value="GFE83209.1"/>
    <property type="molecule type" value="Genomic_DNA"/>
</dbReference>
<name>A0A829YJ54_9GAMM</name>
<evidence type="ECO:0008006" key="3">
    <source>
        <dbReference type="Google" id="ProtNLM"/>
    </source>
</evidence>
<dbReference type="RefSeq" id="WP_161814806.1">
    <property type="nucleotide sequence ID" value="NZ_BLJN01000005.1"/>
</dbReference>
<organism evidence="1 2">
    <name type="scientific">Steroidobacter agaridevorans</name>
    <dbReference type="NCBI Taxonomy" id="2695856"/>
    <lineage>
        <taxon>Bacteria</taxon>
        <taxon>Pseudomonadati</taxon>
        <taxon>Pseudomonadota</taxon>
        <taxon>Gammaproteobacteria</taxon>
        <taxon>Steroidobacterales</taxon>
        <taxon>Steroidobacteraceae</taxon>
        <taxon>Steroidobacter</taxon>
    </lineage>
</organism>
<proteinExistence type="predicted"/>
<comment type="caution">
    <text evidence="1">The sequence shown here is derived from an EMBL/GenBank/DDBJ whole genome shotgun (WGS) entry which is preliminary data.</text>
</comment>
<dbReference type="AlphaFoldDB" id="A0A829YJ54"/>
<protein>
    <recommendedName>
        <fullName evidence="3">BACON domain-containing protein</fullName>
    </recommendedName>
</protein>
<reference evidence="2" key="1">
    <citation type="submission" date="2020-01" db="EMBL/GenBank/DDBJ databases">
        <title>'Steroidobacter agaridevorans' sp. nov., agar-degrading bacteria isolated from rhizosphere soils.</title>
        <authorList>
            <person name="Ikenaga M."/>
            <person name="Kataoka M."/>
            <person name="Murouchi A."/>
            <person name="Katsuragi S."/>
            <person name="Sakai M."/>
        </authorList>
    </citation>
    <scope>NUCLEOTIDE SEQUENCE [LARGE SCALE GENOMIC DNA]</scope>
    <source>
        <strain evidence="2">YU21-B</strain>
    </source>
</reference>